<reference evidence="3 4" key="1">
    <citation type="submission" date="2016-08" db="EMBL/GenBank/DDBJ databases">
        <title>A Parts List for Fungal Cellulosomes Revealed by Comparative Genomics.</title>
        <authorList>
            <consortium name="DOE Joint Genome Institute"/>
            <person name="Haitjema C.H."/>
            <person name="Gilmore S.P."/>
            <person name="Henske J.K."/>
            <person name="Solomon K.V."/>
            <person name="De Groot R."/>
            <person name="Kuo A."/>
            <person name="Mondo S.J."/>
            <person name="Salamov A.A."/>
            <person name="Labutti K."/>
            <person name="Zhao Z."/>
            <person name="Chiniquy J."/>
            <person name="Barry K."/>
            <person name="Brewer H.M."/>
            <person name="Purvine S.O."/>
            <person name="Wright A.T."/>
            <person name="Boxma B."/>
            <person name="Van Alen T."/>
            <person name="Hackstein J.H."/>
            <person name="Baker S.E."/>
            <person name="Grigoriev I.V."/>
            <person name="O'Malley M.A."/>
        </authorList>
    </citation>
    <scope>NUCLEOTIDE SEQUENCE [LARGE SCALE GENOMIC DNA]</scope>
    <source>
        <strain evidence="3 4">G1</strain>
    </source>
</reference>
<gene>
    <name evidence="3" type="ORF">LY90DRAFT_709563</name>
</gene>
<keyword evidence="2" id="KW-0732">Signal</keyword>
<feature type="signal peptide" evidence="2">
    <location>
        <begin position="1"/>
        <end position="25"/>
    </location>
</feature>
<dbReference type="EMBL" id="MCOG01000560">
    <property type="protein sequence ID" value="ORX98737.1"/>
    <property type="molecule type" value="Genomic_DNA"/>
</dbReference>
<dbReference type="Proteomes" id="UP000193920">
    <property type="component" value="Unassembled WGS sequence"/>
</dbReference>
<proteinExistence type="predicted"/>
<feature type="chain" id="PRO_5012305111" description="Dickkopf N-terminal cysteine-rich domain-containing protein" evidence="2">
    <location>
        <begin position="26"/>
        <end position="227"/>
    </location>
</feature>
<keyword evidence="1" id="KW-0472">Membrane</keyword>
<feature type="transmembrane region" description="Helical" evidence="1">
    <location>
        <begin position="199"/>
        <end position="219"/>
    </location>
</feature>
<evidence type="ECO:0008006" key="5">
    <source>
        <dbReference type="Google" id="ProtNLM"/>
    </source>
</evidence>
<evidence type="ECO:0000313" key="4">
    <source>
        <dbReference type="Proteomes" id="UP000193920"/>
    </source>
</evidence>
<keyword evidence="1" id="KW-1133">Transmembrane helix</keyword>
<name>A0A1Y1YL40_9FUNG</name>
<protein>
    <recommendedName>
        <fullName evidence="5">Dickkopf N-terminal cysteine-rich domain-containing protein</fullName>
    </recommendedName>
</protein>
<comment type="caution">
    <text evidence="3">The sequence shown here is derived from an EMBL/GenBank/DDBJ whole genome shotgun (WGS) entry which is preliminary data.</text>
</comment>
<keyword evidence="1" id="KW-0812">Transmembrane</keyword>
<evidence type="ECO:0000256" key="1">
    <source>
        <dbReference type="SAM" id="Phobius"/>
    </source>
</evidence>
<evidence type="ECO:0000256" key="2">
    <source>
        <dbReference type="SAM" id="SignalP"/>
    </source>
</evidence>
<dbReference type="AlphaFoldDB" id="A0A1Y1YL40"/>
<organism evidence="3 4">
    <name type="scientific">Neocallimastix californiae</name>
    <dbReference type="NCBI Taxonomy" id="1754190"/>
    <lineage>
        <taxon>Eukaryota</taxon>
        <taxon>Fungi</taxon>
        <taxon>Fungi incertae sedis</taxon>
        <taxon>Chytridiomycota</taxon>
        <taxon>Chytridiomycota incertae sedis</taxon>
        <taxon>Neocallimastigomycetes</taxon>
        <taxon>Neocallimastigales</taxon>
        <taxon>Neocallimastigaceae</taxon>
        <taxon>Neocallimastix</taxon>
    </lineage>
</organism>
<keyword evidence="4" id="KW-1185">Reference proteome</keyword>
<sequence length="227" mass="26292">MNKFSFISILSINIILTTLYQLCEGYCYYEPVSDIASDIILNNKSSKYPPDLFPYSYYYCRGNKCYGVDSLIGACGQLTNNTHYELANENEIIESDGYDEKYFEKITGEELDVPYANCSKDSDCFSEKCVRGHCIFERNNPVKYCHLNFNETNVRCGVPLYAYCKKNEDCFTGYCHFDKDVCVDYISFADQTYHTYSKIFLAIKIIIILLILLCIFCCFKTRCCHTL</sequence>
<accession>A0A1Y1YL40</accession>
<evidence type="ECO:0000313" key="3">
    <source>
        <dbReference type="EMBL" id="ORX98737.1"/>
    </source>
</evidence>